<dbReference type="AlphaFoldDB" id="A0A345XMK2"/>
<keyword evidence="3" id="KW-0560">Oxidoreductase</keyword>
<dbReference type="GO" id="GO:0009231">
    <property type="term" value="P:riboflavin biosynthetic process"/>
    <property type="evidence" value="ECO:0007669"/>
    <property type="project" value="InterPro"/>
</dbReference>
<evidence type="ECO:0000256" key="1">
    <source>
        <dbReference type="ARBA" id="ARBA00005104"/>
    </source>
</evidence>
<dbReference type="SUPFAM" id="SSF53597">
    <property type="entry name" value="Dihydrofolate reductase-like"/>
    <property type="match status" value="1"/>
</dbReference>
<dbReference type="Gene3D" id="3.40.430.10">
    <property type="entry name" value="Dihydrofolate Reductase, subunit A"/>
    <property type="match status" value="1"/>
</dbReference>
<dbReference type="InterPro" id="IPR050765">
    <property type="entry name" value="Riboflavin_Biosynth_HTPR"/>
</dbReference>
<dbReference type="GO" id="GO:0008703">
    <property type="term" value="F:5-amino-6-(5-phosphoribosylamino)uracil reductase activity"/>
    <property type="evidence" value="ECO:0007669"/>
    <property type="project" value="InterPro"/>
</dbReference>
<dbReference type="Proteomes" id="UP000254425">
    <property type="component" value="Chromosome"/>
</dbReference>
<evidence type="ECO:0000313" key="6">
    <source>
        <dbReference type="EMBL" id="AXK32868.1"/>
    </source>
</evidence>
<reference evidence="6 7" key="1">
    <citation type="submission" date="2018-07" db="EMBL/GenBank/DDBJ databases">
        <title>Draft genome of the type strain Streptomyces armeniacus ATCC 15676.</title>
        <authorList>
            <person name="Labana P."/>
            <person name="Gosse J.T."/>
            <person name="Boddy C.N."/>
        </authorList>
    </citation>
    <scope>NUCLEOTIDE SEQUENCE [LARGE SCALE GENOMIC DNA]</scope>
    <source>
        <strain evidence="6 7">ATCC 15676</strain>
    </source>
</reference>
<gene>
    <name evidence="6" type="ORF">DVA86_09625</name>
</gene>
<feature type="region of interest" description="Disordered" evidence="4">
    <location>
        <begin position="1"/>
        <end position="27"/>
    </location>
</feature>
<sequence length="297" mass="30980">MRRLFPSARPDVSAAQPAGGPAETADGGEWSLEELADAYAYPELPRTDAAGGTDAASGSWLRANMVGSLDGAAYHGGHSKPLSSPADMRIFGVLRGLADVVIVGAETVRHEGYRPARRREGFAARRASAGQGPAPAIAVVSGSLDLDFALPLFTEPWVPTLVLTGSAAPEDRLAEAREAGAEVLVAGDGALVDPARAVEVLARRGLRRQLTEGGPRLLGQFAAAGVLDEFCLAVAPRVALGSAARVMDAPEVETPAEFVLESLLEEEGFLFTRYRRAGHQAPEGGAPLRGSVHESAE</sequence>
<evidence type="ECO:0000313" key="7">
    <source>
        <dbReference type="Proteomes" id="UP000254425"/>
    </source>
</evidence>
<dbReference type="PANTHER" id="PTHR38011">
    <property type="entry name" value="DIHYDROFOLATE REDUCTASE FAMILY PROTEIN (AFU_ORTHOLOGUE AFUA_8G06820)"/>
    <property type="match status" value="1"/>
</dbReference>
<evidence type="ECO:0000256" key="3">
    <source>
        <dbReference type="ARBA" id="ARBA00023002"/>
    </source>
</evidence>
<feature type="domain" description="Bacterial bifunctional deaminase-reductase C-terminal" evidence="5">
    <location>
        <begin position="60"/>
        <end position="253"/>
    </location>
</feature>
<name>A0A345XMK2_9ACTN</name>
<keyword evidence="7" id="KW-1185">Reference proteome</keyword>
<evidence type="ECO:0000256" key="4">
    <source>
        <dbReference type="SAM" id="MobiDB-lite"/>
    </source>
</evidence>
<dbReference type="InterPro" id="IPR002734">
    <property type="entry name" value="RibDG_C"/>
</dbReference>
<evidence type="ECO:0000256" key="2">
    <source>
        <dbReference type="ARBA" id="ARBA00022857"/>
    </source>
</evidence>
<dbReference type="KEGG" id="sarm:DVA86_09625"/>
<comment type="pathway">
    <text evidence="1">Cofactor biosynthesis; riboflavin biosynthesis.</text>
</comment>
<dbReference type="PANTHER" id="PTHR38011:SF7">
    <property type="entry name" value="2,5-DIAMINO-6-RIBOSYLAMINO-4(3H)-PYRIMIDINONE 5'-PHOSPHATE REDUCTASE"/>
    <property type="match status" value="1"/>
</dbReference>
<keyword evidence="2" id="KW-0521">NADP</keyword>
<protein>
    <submittedName>
        <fullName evidence="6">Pyrimidine reductase family protein</fullName>
    </submittedName>
</protein>
<dbReference type="RefSeq" id="WP_208877369.1">
    <property type="nucleotide sequence ID" value="NZ_CP031320.1"/>
</dbReference>
<proteinExistence type="predicted"/>
<dbReference type="EMBL" id="CP031320">
    <property type="protein sequence ID" value="AXK32868.1"/>
    <property type="molecule type" value="Genomic_DNA"/>
</dbReference>
<accession>A0A345XMK2</accession>
<evidence type="ECO:0000259" key="5">
    <source>
        <dbReference type="Pfam" id="PF01872"/>
    </source>
</evidence>
<organism evidence="6 7">
    <name type="scientific">Streptomyces armeniacus</name>
    <dbReference type="NCBI Taxonomy" id="83291"/>
    <lineage>
        <taxon>Bacteria</taxon>
        <taxon>Bacillati</taxon>
        <taxon>Actinomycetota</taxon>
        <taxon>Actinomycetes</taxon>
        <taxon>Kitasatosporales</taxon>
        <taxon>Streptomycetaceae</taxon>
        <taxon>Streptomyces</taxon>
    </lineage>
</organism>
<dbReference type="InterPro" id="IPR024072">
    <property type="entry name" value="DHFR-like_dom_sf"/>
</dbReference>
<dbReference type="Pfam" id="PF01872">
    <property type="entry name" value="RibD_C"/>
    <property type="match status" value="1"/>
</dbReference>